<dbReference type="KEGG" id="ddu:GF1_29880"/>
<keyword evidence="3" id="KW-1185">Reference proteome</keyword>
<keyword evidence="1" id="KW-0472">Membrane</keyword>
<keyword evidence="1" id="KW-1133">Transmembrane helix</keyword>
<dbReference type="RefSeq" id="WP_267927339.1">
    <property type="nucleotide sequence ID" value="NZ_AP024233.1"/>
</dbReference>
<feature type="transmembrane region" description="Helical" evidence="1">
    <location>
        <begin position="45"/>
        <end position="62"/>
    </location>
</feature>
<evidence type="ECO:0000256" key="1">
    <source>
        <dbReference type="SAM" id="Phobius"/>
    </source>
</evidence>
<sequence>MSDDKLKIETGDAGKGETEIAREANTDELEERALSVFSSERNEDLTALILSLITTFLVLLFTKWM</sequence>
<reference evidence="2" key="1">
    <citation type="submission" date="2020-12" db="EMBL/GenBank/DDBJ databases">
        <title>Desulfobium dissulfuricans gen. nov., sp. nov., a novel mesophilic, sulfate-reducing bacterium isolated from a deep-sea hydrothermal vent.</title>
        <authorList>
            <person name="Hashimoto Y."/>
            <person name="Tame A."/>
            <person name="Sawayama S."/>
            <person name="Miyazaki J."/>
            <person name="Takai K."/>
            <person name="Nakagawa S."/>
        </authorList>
    </citation>
    <scope>NUCLEOTIDE SEQUENCE</scope>
    <source>
        <strain evidence="2">GF1</strain>
    </source>
</reference>
<name>A0A915U6V2_9BACT</name>
<organism evidence="2 3">
    <name type="scientific">Desulfolithobacter dissulfuricans</name>
    <dbReference type="NCBI Taxonomy" id="2795293"/>
    <lineage>
        <taxon>Bacteria</taxon>
        <taxon>Pseudomonadati</taxon>
        <taxon>Thermodesulfobacteriota</taxon>
        <taxon>Desulfobulbia</taxon>
        <taxon>Desulfobulbales</taxon>
        <taxon>Desulfobulbaceae</taxon>
        <taxon>Desulfolithobacter</taxon>
    </lineage>
</organism>
<dbReference type="EMBL" id="AP024233">
    <property type="protein sequence ID" value="BCO10612.1"/>
    <property type="molecule type" value="Genomic_DNA"/>
</dbReference>
<protein>
    <submittedName>
        <fullName evidence="2">Uncharacterized protein</fullName>
    </submittedName>
</protein>
<evidence type="ECO:0000313" key="3">
    <source>
        <dbReference type="Proteomes" id="UP001063350"/>
    </source>
</evidence>
<accession>A0A915U6V2</accession>
<dbReference type="Proteomes" id="UP001063350">
    <property type="component" value="Chromosome"/>
</dbReference>
<gene>
    <name evidence="2" type="ORF">GF1_29880</name>
</gene>
<proteinExistence type="predicted"/>
<dbReference type="AlphaFoldDB" id="A0A915U6V2"/>
<evidence type="ECO:0000313" key="2">
    <source>
        <dbReference type="EMBL" id="BCO10612.1"/>
    </source>
</evidence>
<keyword evidence="1" id="KW-0812">Transmembrane</keyword>